<dbReference type="PIRSF" id="PIRSF036431">
    <property type="entry name" value="STHK_DctB"/>
    <property type="match status" value="1"/>
</dbReference>
<keyword evidence="4" id="KW-1003">Cell membrane</keyword>
<protein>
    <recommendedName>
        <fullName evidence="15">C4-dicarboxylate transport sensor protein DctB</fullName>
        <ecNumber evidence="3">2.7.13.3</ecNumber>
    </recommendedName>
</protein>
<evidence type="ECO:0000256" key="13">
    <source>
        <dbReference type="ARBA" id="ARBA00023012"/>
    </source>
</evidence>
<keyword evidence="10 18" id="KW-0418">Kinase</keyword>
<dbReference type="Pfam" id="PF02743">
    <property type="entry name" value="dCache_1"/>
    <property type="match status" value="1"/>
</dbReference>
<dbReference type="FunFam" id="1.10.287.130:FF:000049">
    <property type="entry name" value="C4-dicarboxylate transport sensor protein DctB"/>
    <property type="match status" value="1"/>
</dbReference>
<evidence type="ECO:0000256" key="9">
    <source>
        <dbReference type="ARBA" id="ARBA00022741"/>
    </source>
</evidence>
<keyword evidence="11" id="KW-0067">ATP-binding</keyword>
<dbReference type="SMART" id="SM00388">
    <property type="entry name" value="HisKA"/>
    <property type="match status" value="1"/>
</dbReference>
<dbReference type="PRINTS" id="PR00344">
    <property type="entry name" value="BCTRLSENSOR"/>
</dbReference>
<dbReference type="GO" id="GO:0005886">
    <property type="term" value="C:plasma membrane"/>
    <property type="evidence" value="ECO:0007669"/>
    <property type="project" value="UniProtKB-SubCell"/>
</dbReference>
<reference evidence="18" key="1">
    <citation type="journal article" date="2014" name="Int. J. Syst. Evol. Microbiol.">
        <title>Complete genome sequence of Corynebacterium casei LMG S-19264T (=DSM 44701T), isolated from a smear-ripened cheese.</title>
        <authorList>
            <consortium name="US DOE Joint Genome Institute (JGI-PGF)"/>
            <person name="Walter F."/>
            <person name="Albersmeier A."/>
            <person name="Kalinowski J."/>
            <person name="Ruckert C."/>
        </authorList>
    </citation>
    <scope>NUCLEOTIDE SEQUENCE</scope>
    <source>
        <strain evidence="18">CGMCC 1.10998</strain>
    </source>
</reference>
<dbReference type="EC" id="2.7.13.3" evidence="3"/>
<evidence type="ECO:0000259" key="17">
    <source>
        <dbReference type="PROSITE" id="PS50109"/>
    </source>
</evidence>
<dbReference type="Pfam" id="PF02518">
    <property type="entry name" value="HATPase_c"/>
    <property type="match status" value="1"/>
</dbReference>
<evidence type="ECO:0000256" key="1">
    <source>
        <dbReference type="ARBA" id="ARBA00000085"/>
    </source>
</evidence>
<evidence type="ECO:0000256" key="4">
    <source>
        <dbReference type="ARBA" id="ARBA00022475"/>
    </source>
</evidence>
<dbReference type="Gene3D" id="3.30.450.20">
    <property type="entry name" value="PAS domain"/>
    <property type="match status" value="2"/>
</dbReference>
<keyword evidence="8 16" id="KW-0812">Transmembrane</keyword>
<dbReference type="Proteomes" id="UP000637423">
    <property type="component" value="Unassembled WGS sequence"/>
</dbReference>
<dbReference type="InterPro" id="IPR005467">
    <property type="entry name" value="His_kinase_dom"/>
</dbReference>
<keyword evidence="14 16" id="KW-0472">Membrane</keyword>
<accession>A0A916XLS1</accession>
<dbReference type="EMBL" id="BMED01000003">
    <property type="protein sequence ID" value="GGC82089.1"/>
    <property type="molecule type" value="Genomic_DNA"/>
</dbReference>
<feature type="domain" description="Histidine kinase" evidence="17">
    <location>
        <begin position="385"/>
        <end position="597"/>
    </location>
</feature>
<dbReference type="Gene3D" id="3.30.565.10">
    <property type="entry name" value="Histidine kinase-like ATPase, C-terminal domain"/>
    <property type="match status" value="1"/>
</dbReference>
<evidence type="ECO:0000256" key="14">
    <source>
        <dbReference type="ARBA" id="ARBA00023136"/>
    </source>
</evidence>
<dbReference type="PANTHER" id="PTHR43065:SF46">
    <property type="entry name" value="C4-DICARBOXYLATE TRANSPORT SENSOR PROTEIN DCTB"/>
    <property type="match status" value="1"/>
</dbReference>
<reference evidence="18" key="2">
    <citation type="submission" date="2020-09" db="EMBL/GenBank/DDBJ databases">
        <authorList>
            <person name="Sun Q."/>
            <person name="Zhou Y."/>
        </authorList>
    </citation>
    <scope>NUCLEOTIDE SEQUENCE</scope>
    <source>
        <strain evidence="18">CGMCC 1.10998</strain>
    </source>
</reference>
<dbReference type="Gene3D" id="1.10.287.130">
    <property type="match status" value="1"/>
</dbReference>
<dbReference type="GO" id="GO:0005524">
    <property type="term" value="F:ATP binding"/>
    <property type="evidence" value="ECO:0007669"/>
    <property type="project" value="UniProtKB-KW"/>
</dbReference>
<evidence type="ECO:0000256" key="10">
    <source>
        <dbReference type="ARBA" id="ARBA00022777"/>
    </source>
</evidence>
<dbReference type="SUPFAM" id="SSF55874">
    <property type="entry name" value="ATPase domain of HSP90 chaperone/DNA topoisomerase II/histidine kinase"/>
    <property type="match status" value="1"/>
</dbReference>
<evidence type="ECO:0000256" key="2">
    <source>
        <dbReference type="ARBA" id="ARBA00004429"/>
    </source>
</evidence>
<dbReference type="InterPro" id="IPR033479">
    <property type="entry name" value="dCache_1"/>
</dbReference>
<dbReference type="AlphaFoldDB" id="A0A916XLS1"/>
<comment type="catalytic activity">
    <reaction evidence="1">
        <text>ATP + protein L-histidine = ADP + protein N-phospho-L-histidine.</text>
        <dbReference type="EC" id="2.7.13.3"/>
    </reaction>
</comment>
<dbReference type="InterPro" id="IPR036097">
    <property type="entry name" value="HisK_dim/P_sf"/>
</dbReference>
<keyword evidence="9" id="KW-0547">Nucleotide-binding</keyword>
<comment type="subcellular location">
    <subcellularLocation>
        <location evidence="2">Cell inner membrane</location>
        <topology evidence="2">Multi-pass membrane protein</topology>
    </subcellularLocation>
</comment>
<keyword evidence="13" id="KW-0902">Two-component regulatory system</keyword>
<keyword evidence="6" id="KW-0597">Phosphoprotein</keyword>
<organism evidence="18 19">
    <name type="scientific">Undibacterium terreum</name>
    <dbReference type="NCBI Taxonomy" id="1224302"/>
    <lineage>
        <taxon>Bacteria</taxon>
        <taxon>Pseudomonadati</taxon>
        <taxon>Pseudomonadota</taxon>
        <taxon>Betaproteobacteria</taxon>
        <taxon>Burkholderiales</taxon>
        <taxon>Oxalobacteraceae</taxon>
        <taxon>Undibacterium</taxon>
    </lineage>
</organism>
<dbReference type="InterPro" id="IPR003661">
    <property type="entry name" value="HisK_dim/P_dom"/>
</dbReference>
<dbReference type="PROSITE" id="PS50109">
    <property type="entry name" value="HIS_KIN"/>
    <property type="match status" value="1"/>
</dbReference>
<evidence type="ECO:0000256" key="11">
    <source>
        <dbReference type="ARBA" id="ARBA00022840"/>
    </source>
</evidence>
<feature type="transmembrane region" description="Helical" evidence="16">
    <location>
        <begin position="285"/>
        <end position="307"/>
    </location>
</feature>
<sequence length="599" mass="64777">MSASRRITLLVCMAAIAVALVFAAYLFASKKAREDYRYAAERQLQIIALDLESTLEKYETLPYSVAYLPLTSQLLASPADAGLVQNLNATLKDIQAHAKVAAIYLMDSKGLTIAASNWDMPQTFVGQNFNFRPYFTEAIKGNAGRFYAVGNTTSIPGYFIAQPVYPAGVARGSTAPVGVIAVKISLNEFEQAWRSSEEAIALADKHGVVFLSNRTAWQYRSLHMLDEVVQRDIANTLQYVGSRIMPIFSLPKAERDGFGAYVARPIGRLGWQLMLFPAEGKAIRAGLQASVLCCLVLIVVAAFLGVYDQRRRRLQEGMAAQVALQQAAQELEHKIAERTGQLMTANQQLEQKYGKLKETELLLRSTQNELVQAGKLAMLGQMAAGITHELNQPLTAIRAFADNAGTFLSQGKVAQAAENLAHISHASARMGQIVGQLKGFARKSPQAVSAVDVTEAIHAAVRLLHSEFERQAVQLELSLGEGLHIQGDPVRLEQVLLNLLRNAMDAVENSAIKKIYIHLGTEQGKAIVRILDSGPGLPDEAVQHLFEPFFTTKPSGKGLGLGLAISSSIVQAMNGVLSARNSAGGGAEFIIAIPVGQAG</sequence>
<evidence type="ECO:0000256" key="3">
    <source>
        <dbReference type="ARBA" id="ARBA00012438"/>
    </source>
</evidence>
<evidence type="ECO:0000256" key="7">
    <source>
        <dbReference type="ARBA" id="ARBA00022679"/>
    </source>
</evidence>
<name>A0A916XLS1_9BURK</name>
<dbReference type="Pfam" id="PF00512">
    <property type="entry name" value="HisKA"/>
    <property type="match status" value="1"/>
</dbReference>
<dbReference type="InterPro" id="IPR003594">
    <property type="entry name" value="HATPase_dom"/>
</dbReference>
<evidence type="ECO:0000256" key="15">
    <source>
        <dbReference type="ARBA" id="ARBA00073143"/>
    </source>
</evidence>
<dbReference type="GO" id="GO:0000155">
    <property type="term" value="F:phosphorelay sensor kinase activity"/>
    <property type="evidence" value="ECO:0007669"/>
    <property type="project" value="InterPro"/>
</dbReference>
<comment type="caution">
    <text evidence="18">The sequence shown here is derived from an EMBL/GenBank/DDBJ whole genome shotgun (WGS) entry which is preliminary data.</text>
</comment>
<proteinExistence type="predicted"/>
<dbReference type="InterPro" id="IPR004358">
    <property type="entry name" value="Sig_transdc_His_kin-like_C"/>
</dbReference>
<dbReference type="SMART" id="SM00387">
    <property type="entry name" value="HATPase_c"/>
    <property type="match status" value="1"/>
</dbReference>
<keyword evidence="5" id="KW-0997">Cell inner membrane</keyword>
<dbReference type="InterPro" id="IPR036890">
    <property type="entry name" value="HATPase_C_sf"/>
</dbReference>
<dbReference type="PANTHER" id="PTHR43065">
    <property type="entry name" value="SENSOR HISTIDINE KINASE"/>
    <property type="match status" value="1"/>
</dbReference>
<evidence type="ECO:0000256" key="5">
    <source>
        <dbReference type="ARBA" id="ARBA00022519"/>
    </source>
</evidence>
<dbReference type="CDD" id="cd00082">
    <property type="entry name" value="HisKA"/>
    <property type="match status" value="1"/>
</dbReference>
<evidence type="ECO:0000256" key="16">
    <source>
        <dbReference type="SAM" id="Phobius"/>
    </source>
</evidence>
<keyword evidence="7" id="KW-0808">Transferase</keyword>
<evidence type="ECO:0000256" key="6">
    <source>
        <dbReference type="ARBA" id="ARBA00022553"/>
    </source>
</evidence>
<keyword evidence="12 16" id="KW-1133">Transmembrane helix</keyword>
<evidence type="ECO:0000313" key="18">
    <source>
        <dbReference type="EMBL" id="GGC82089.1"/>
    </source>
</evidence>
<keyword evidence="19" id="KW-1185">Reference proteome</keyword>
<evidence type="ECO:0000256" key="8">
    <source>
        <dbReference type="ARBA" id="ARBA00022692"/>
    </source>
</evidence>
<dbReference type="InterPro" id="IPR017055">
    <property type="entry name" value="Sig_transdc_His_kinase_DctB"/>
</dbReference>
<dbReference type="SUPFAM" id="SSF103190">
    <property type="entry name" value="Sensory domain-like"/>
    <property type="match status" value="1"/>
</dbReference>
<dbReference type="SUPFAM" id="SSF47384">
    <property type="entry name" value="Homodimeric domain of signal transducing histidine kinase"/>
    <property type="match status" value="1"/>
</dbReference>
<gene>
    <name evidence="18" type="ORF">GCM10011396_31740</name>
</gene>
<evidence type="ECO:0000256" key="12">
    <source>
        <dbReference type="ARBA" id="ARBA00022989"/>
    </source>
</evidence>
<dbReference type="InterPro" id="IPR029151">
    <property type="entry name" value="Sensor-like_sf"/>
</dbReference>
<evidence type="ECO:0000313" key="19">
    <source>
        <dbReference type="Proteomes" id="UP000637423"/>
    </source>
</evidence>